<dbReference type="RefSeq" id="WP_277442878.1">
    <property type="nucleotide sequence ID" value="NZ_JAKOAV010000006.1"/>
</dbReference>
<comment type="similarity">
    <text evidence="1 2">Belongs to the dTDP-4-dehydrorhamnose reductase family.</text>
</comment>
<evidence type="ECO:0000259" key="3">
    <source>
        <dbReference type="Pfam" id="PF04321"/>
    </source>
</evidence>
<dbReference type="InterPro" id="IPR036291">
    <property type="entry name" value="NAD(P)-bd_dom_sf"/>
</dbReference>
<comment type="caution">
    <text evidence="4">The sequence shown here is derived from an EMBL/GenBank/DDBJ whole genome shotgun (WGS) entry which is preliminary data.</text>
</comment>
<dbReference type="AlphaFoldDB" id="A0A9X4GYB1"/>
<dbReference type="GO" id="GO:0005829">
    <property type="term" value="C:cytosol"/>
    <property type="evidence" value="ECO:0007669"/>
    <property type="project" value="TreeGrafter"/>
</dbReference>
<proteinExistence type="inferred from homology"/>
<dbReference type="CDD" id="cd05254">
    <property type="entry name" value="dTDP_HR_like_SDR_e"/>
    <property type="match status" value="1"/>
</dbReference>
<dbReference type="GO" id="GO:0008831">
    <property type="term" value="F:dTDP-4-dehydrorhamnose reductase activity"/>
    <property type="evidence" value="ECO:0007669"/>
    <property type="project" value="UniProtKB-EC"/>
</dbReference>
<evidence type="ECO:0000313" key="4">
    <source>
        <dbReference type="EMBL" id="MDF9407640.1"/>
    </source>
</evidence>
<dbReference type="EC" id="1.1.1.133" evidence="2"/>
<sequence>MKMLIIGASGQIGFNLCQALAGSHQVTGTYFSYPMPDMYSLDMTKSGTVTDFITALKPDVIFLPAALPDVEACEKKPELCRRVNIDGTRNVLAAAGEIKAKVVFFSTDYLFDGAAGPYAETEPSNPLNMYGKAKNEAEQLIRQSTCPHLIIRTSVVYGYEKQGKNFVVRLNERLRQGEKVKVPNDQFSTPTYVNNLCAIIKELVESGKEGIYNIAGPELLNRYDFAVLAAEIFELDRSLITPVATGELGQQALRPLRGGLKVDKVRSVAVTPLMNVREGLIDMKKQWSGIAAVKTIPALVR</sequence>
<dbReference type="InterPro" id="IPR005913">
    <property type="entry name" value="dTDP_dehydrorham_reduct"/>
</dbReference>
<reference evidence="4" key="1">
    <citation type="submission" date="2022-02" db="EMBL/GenBank/DDBJ databases">
        <authorList>
            <person name="Leng L."/>
        </authorList>
    </citation>
    <scope>NUCLEOTIDE SEQUENCE</scope>
    <source>
        <strain evidence="4">JI</strain>
    </source>
</reference>
<comment type="pathway">
    <text evidence="2">Carbohydrate biosynthesis; dTDP-L-rhamnose biosynthesis.</text>
</comment>
<dbReference type="EMBL" id="JAKOAV010000006">
    <property type="protein sequence ID" value="MDF9407640.1"/>
    <property type="molecule type" value="Genomic_DNA"/>
</dbReference>
<accession>A0A9X4GYB1</accession>
<gene>
    <name evidence="4" type="ORF">L7E55_04580</name>
</gene>
<feature type="domain" description="RmlD-like substrate binding" evidence="3">
    <location>
        <begin position="1"/>
        <end position="285"/>
    </location>
</feature>
<dbReference type="PANTHER" id="PTHR10491:SF4">
    <property type="entry name" value="METHIONINE ADENOSYLTRANSFERASE 2 SUBUNIT BETA"/>
    <property type="match status" value="1"/>
</dbReference>
<keyword evidence="5" id="KW-1185">Reference proteome</keyword>
<keyword evidence="2" id="KW-0521">NADP</keyword>
<dbReference type="SUPFAM" id="SSF51735">
    <property type="entry name" value="NAD(P)-binding Rossmann-fold domains"/>
    <property type="match status" value="1"/>
</dbReference>
<protein>
    <recommendedName>
        <fullName evidence="2">dTDP-4-dehydrorhamnose reductase</fullName>
        <ecNumber evidence="2">1.1.1.133</ecNumber>
    </recommendedName>
</protein>
<dbReference type="Gene3D" id="3.40.50.720">
    <property type="entry name" value="NAD(P)-binding Rossmann-like Domain"/>
    <property type="match status" value="1"/>
</dbReference>
<evidence type="ECO:0000256" key="1">
    <source>
        <dbReference type="ARBA" id="ARBA00010944"/>
    </source>
</evidence>
<evidence type="ECO:0000256" key="2">
    <source>
        <dbReference type="RuleBase" id="RU364082"/>
    </source>
</evidence>
<dbReference type="GO" id="GO:0019305">
    <property type="term" value="P:dTDP-rhamnose biosynthetic process"/>
    <property type="evidence" value="ECO:0007669"/>
    <property type="project" value="TreeGrafter"/>
</dbReference>
<dbReference type="Pfam" id="PF04321">
    <property type="entry name" value="RmlD_sub_bind"/>
    <property type="match status" value="1"/>
</dbReference>
<dbReference type="InterPro" id="IPR029903">
    <property type="entry name" value="RmlD-like-bd"/>
</dbReference>
<keyword evidence="2" id="KW-0560">Oxidoreductase</keyword>
<name>A0A9X4GYB1_9FIRM</name>
<organism evidence="4 5">
    <name type="scientific">Pelotomaculum isophthalicicum JI</name>
    <dbReference type="NCBI Taxonomy" id="947010"/>
    <lineage>
        <taxon>Bacteria</taxon>
        <taxon>Bacillati</taxon>
        <taxon>Bacillota</taxon>
        <taxon>Clostridia</taxon>
        <taxon>Eubacteriales</taxon>
        <taxon>Desulfotomaculaceae</taxon>
        <taxon>Pelotomaculum</taxon>
    </lineage>
</organism>
<comment type="function">
    <text evidence="2">Catalyzes the reduction of dTDP-6-deoxy-L-lyxo-4-hexulose to yield dTDP-L-rhamnose.</text>
</comment>
<dbReference type="Proteomes" id="UP001154312">
    <property type="component" value="Unassembled WGS sequence"/>
</dbReference>
<evidence type="ECO:0000313" key="5">
    <source>
        <dbReference type="Proteomes" id="UP001154312"/>
    </source>
</evidence>
<dbReference type="PANTHER" id="PTHR10491">
    <property type="entry name" value="DTDP-4-DEHYDRORHAMNOSE REDUCTASE"/>
    <property type="match status" value="1"/>
</dbReference>